<dbReference type="NCBIfam" id="NF033631">
    <property type="entry name" value="SLATT_5"/>
    <property type="match status" value="1"/>
</dbReference>
<keyword evidence="1" id="KW-1133">Transmembrane helix</keyword>
<reference evidence="3 4" key="1">
    <citation type="submission" date="2019-08" db="EMBL/GenBank/DDBJ databases">
        <authorList>
            <person name="Seo Y.L."/>
        </authorList>
    </citation>
    <scope>NUCLEOTIDE SEQUENCE [LARGE SCALE GENOMIC DNA]</scope>
    <source>
        <strain evidence="3 4">MaA-C15</strain>
    </source>
</reference>
<organism evidence="3 4">
    <name type="scientific">Neoaquamicrobium microcysteis</name>
    <dbReference type="NCBI Taxonomy" id="2682781"/>
    <lineage>
        <taxon>Bacteria</taxon>
        <taxon>Pseudomonadati</taxon>
        <taxon>Pseudomonadota</taxon>
        <taxon>Alphaproteobacteria</taxon>
        <taxon>Hyphomicrobiales</taxon>
        <taxon>Phyllobacteriaceae</taxon>
        <taxon>Neoaquamicrobium</taxon>
    </lineage>
</organism>
<accession>A0A5D4H0A3</accession>
<comment type="caution">
    <text evidence="3">The sequence shown here is derived from an EMBL/GenBank/DDBJ whole genome shotgun (WGS) entry which is preliminary data.</text>
</comment>
<name>A0A5D4H0A3_9HYPH</name>
<dbReference type="AlphaFoldDB" id="A0A5D4H0A3"/>
<evidence type="ECO:0000313" key="3">
    <source>
        <dbReference type="EMBL" id="TYR33673.1"/>
    </source>
</evidence>
<keyword evidence="1" id="KW-0472">Membrane</keyword>
<dbReference type="EMBL" id="VSZS01000058">
    <property type="protein sequence ID" value="TYR33673.1"/>
    <property type="molecule type" value="Genomic_DNA"/>
</dbReference>
<reference evidence="3 4" key="2">
    <citation type="submission" date="2019-09" db="EMBL/GenBank/DDBJ databases">
        <title>Mesorhizobium sp. MaA-C15 isolated from Microcystis aeruginosa.</title>
        <authorList>
            <person name="Jeong S.E."/>
            <person name="Jin H.M."/>
            <person name="Jeon C.O."/>
        </authorList>
    </citation>
    <scope>NUCLEOTIDE SEQUENCE [LARGE SCALE GENOMIC DNA]</scope>
    <source>
        <strain evidence="3 4">MaA-C15</strain>
    </source>
</reference>
<dbReference type="OrthoDB" id="7874386at2"/>
<dbReference type="InterPro" id="IPR041115">
    <property type="entry name" value="SLATT_5"/>
</dbReference>
<gene>
    <name evidence="3" type="ORF">FY036_06340</name>
</gene>
<proteinExistence type="predicted"/>
<feature type="transmembrane region" description="Helical" evidence="1">
    <location>
        <begin position="66"/>
        <end position="85"/>
    </location>
</feature>
<evidence type="ECO:0000259" key="2">
    <source>
        <dbReference type="Pfam" id="PF18160"/>
    </source>
</evidence>
<keyword evidence="4" id="KW-1185">Reference proteome</keyword>
<dbReference type="Pfam" id="PF18160">
    <property type="entry name" value="SLATT_5"/>
    <property type="match status" value="1"/>
</dbReference>
<dbReference type="Proteomes" id="UP000323258">
    <property type="component" value="Unassembled WGS sequence"/>
</dbReference>
<feature type="domain" description="SMODS and SLOG-associating 2TM effector" evidence="2">
    <location>
        <begin position="7"/>
        <end position="187"/>
    </location>
</feature>
<keyword evidence="1" id="KW-0812">Transmembrane</keyword>
<sequence length="196" mass="22560">MSEPASPTDYIQDKIWITSRVRMIGERRLLRYNVWSLFLLAYYSVFTVILSVFSEYFKSFYTHFDGIAVAASVAVLVASLVVGGFRFERTASLYRDCYLSLQRLYDDEGDVRSKQKLYADILVVCPNHSNGDYHDFLFTHIILEGKEVTSNGKPLHCTWYMKFAYVWRRVVFWTLVGMLILIPLAFAAGPFAAKCA</sequence>
<evidence type="ECO:0000256" key="1">
    <source>
        <dbReference type="SAM" id="Phobius"/>
    </source>
</evidence>
<feature type="transmembrane region" description="Helical" evidence="1">
    <location>
        <begin position="32"/>
        <end position="54"/>
    </location>
</feature>
<dbReference type="RefSeq" id="WP_148913879.1">
    <property type="nucleotide sequence ID" value="NZ_VSZS01000058.1"/>
</dbReference>
<feature type="transmembrane region" description="Helical" evidence="1">
    <location>
        <begin position="170"/>
        <end position="193"/>
    </location>
</feature>
<protein>
    <submittedName>
        <fullName evidence="3">SLATT domain-containing protein</fullName>
    </submittedName>
</protein>
<evidence type="ECO:0000313" key="4">
    <source>
        <dbReference type="Proteomes" id="UP000323258"/>
    </source>
</evidence>